<name>A0A7Z7LF68_9BACT</name>
<proteinExistence type="predicted"/>
<gene>
    <name evidence="2" type="ORF">MESINF_1123</name>
</gene>
<dbReference type="PANTHER" id="PTHR33498:SF1">
    <property type="entry name" value="TRANSPOSASE FOR INSERTION SEQUENCE ELEMENT IS1557"/>
    <property type="match status" value="1"/>
</dbReference>
<dbReference type="PANTHER" id="PTHR33498">
    <property type="entry name" value="TRANSPOSASE FOR INSERTION SEQUENCE ELEMENT IS1557"/>
    <property type="match status" value="1"/>
</dbReference>
<reference evidence="2 3" key="1">
    <citation type="submission" date="2017-01" db="EMBL/GenBank/DDBJ databases">
        <authorList>
            <person name="Erauso G."/>
        </authorList>
    </citation>
    <scope>NUCLEOTIDE SEQUENCE [LARGE SCALE GENOMIC DNA]</scope>
    <source>
        <strain evidence="2">MESINF1</strain>
    </source>
</reference>
<dbReference type="Pfam" id="PF01610">
    <property type="entry name" value="DDE_Tnp_ISL3"/>
    <property type="match status" value="2"/>
</dbReference>
<dbReference type="EMBL" id="LS974202">
    <property type="protein sequence ID" value="SSC12567.1"/>
    <property type="molecule type" value="Genomic_DNA"/>
</dbReference>
<dbReference type="NCBIfam" id="NF033550">
    <property type="entry name" value="transpos_ISL3"/>
    <property type="match status" value="1"/>
</dbReference>
<dbReference type="InterPro" id="IPR002560">
    <property type="entry name" value="Transposase_DDE"/>
</dbReference>
<keyword evidence="3" id="KW-1185">Reference proteome</keyword>
<feature type="domain" description="Transposase IS204/IS1001/IS1096/IS1165 DDE" evidence="1">
    <location>
        <begin position="7"/>
        <end position="209"/>
    </location>
</feature>
<evidence type="ECO:0000313" key="3">
    <source>
        <dbReference type="Proteomes" id="UP000250796"/>
    </source>
</evidence>
<organism evidence="2 3">
    <name type="scientific">Mesotoga infera</name>
    <dbReference type="NCBI Taxonomy" id="1236046"/>
    <lineage>
        <taxon>Bacteria</taxon>
        <taxon>Thermotogati</taxon>
        <taxon>Thermotogota</taxon>
        <taxon>Thermotogae</taxon>
        <taxon>Kosmotogales</taxon>
        <taxon>Kosmotogaceae</taxon>
        <taxon>Mesotoga</taxon>
    </lineage>
</organism>
<dbReference type="InterPro" id="IPR047951">
    <property type="entry name" value="Transpos_ISL3"/>
</dbReference>
<evidence type="ECO:0000259" key="1">
    <source>
        <dbReference type="Pfam" id="PF01610"/>
    </source>
</evidence>
<dbReference type="AlphaFoldDB" id="A0A7Z7LF68"/>
<protein>
    <submittedName>
        <fullName evidence="2">Transposase</fullName>
    </submittedName>
</protein>
<evidence type="ECO:0000313" key="2">
    <source>
        <dbReference type="EMBL" id="SSC12567.1"/>
    </source>
</evidence>
<feature type="domain" description="Transposase IS204/IS1001/IS1096/IS1165 DDE" evidence="1">
    <location>
        <begin position="253"/>
        <end position="371"/>
    </location>
</feature>
<dbReference type="RefSeq" id="WP_231936876.1">
    <property type="nucleotide sequence ID" value="NZ_LS974202.1"/>
</dbReference>
<dbReference type="Proteomes" id="UP000250796">
    <property type="component" value="Chromosome MESINF"/>
</dbReference>
<sequence length="375" mass="43461">MTQSRIVCIDDFAIKKGQTYGTLIVDYETSRVVDMIPSRDTDSVVQWLKSYPEIEVVSRDGSIGYAKAIREAFPEAMQVSDRFHLVKNLVDGAKEYIKRTIPVRIKLEASITPTDQKAKKLTKAAIRKQDREEAKNELVRTVKEMHLNGYSANAISRELKIDIKTAIKYIKHQGRFVNASRERKSILDPYKDTIIALNHERKKIVYIFRTIAKDVYKGSYRSLSAFLAEYNEGLGRRHRKTSPESTLRRGMLISLLNKDISKFKEADQKKMKEYIETDGNLQNLYSAVNRFREILKGKDESRLEDWLSEVKRYNIRELNTFIMSVERDIEAVKNAIRTEFSNGIIEGVINKIKVIKRIMYGRCSFELLRLKAIMS</sequence>
<dbReference type="Gene3D" id="1.10.10.60">
    <property type="entry name" value="Homeodomain-like"/>
    <property type="match status" value="1"/>
</dbReference>
<dbReference type="KEGG" id="minf:MESINF_1123"/>
<accession>A0A7Z7LF68</accession>